<gene>
    <name evidence="1" type="ORF">AGERDE_LOCUS5997</name>
</gene>
<evidence type="ECO:0000313" key="1">
    <source>
        <dbReference type="EMBL" id="CAG8537058.1"/>
    </source>
</evidence>
<sequence length="208" mass="24126">MNSLFEHLERLKTALFPHDLLYNMIEKTSPYTAIYSYNKDSHLKFSSFDGDANNLDHNDGEFTNSLKNLHIITTDYLRVPIEEAFNWNELAMSIPDVKGEWYVVAFRSIRRADADDIALYEADSRAHEEAKLNGGLLKYCYSGLNERRECLAMCVWLNRDYARAANGKPHHIAAMSLASKMYDTYALERYRLLKSNGELFFKFEKIIS</sequence>
<dbReference type="OrthoDB" id="2140489at2759"/>
<protein>
    <submittedName>
        <fullName evidence="1">4749_t:CDS:1</fullName>
    </submittedName>
</protein>
<accession>A0A9N9FIS4</accession>
<keyword evidence="2" id="KW-1185">Reference proteome</keyword>
<name>A0A9N9FIS4_9GLOM</name>
<dbReference type="Proteomes" id="UP000789831">
    <property type="component" value="Unassembled WGS sequence"/>
</dbReference>
<dbReference type="EMBL" id="CAJVPL010000879">
    <property type="protein sequence ID" value="CAG8537058.1"/>
    <property type="molecule type" value="Genomic_DNA"/>
</dbReference>
<proteinExistence type="predicted"/>
<reference evidence="1" key="1">
    <citation type="submission" date="2021-06" db="EMBL/GenBank/DDBJ databases">
        <authorList>
            <person name="Kallberg Y."/>
            <person name="Tangrot J."/>
            <person name="Rosling A."/>
        </authorList>
    </citation>
    <scope>NUCLEOTIDE SEQUENCE</scope>
    <source>
        <strain evidence="1">MT106</strain>
    </source>
</reference>
<organism evidence="1 2">
    <name type="scientific">Ambispora gerdemannii</name>
    <dbReference type="NCBI Taxonomy" id="144530"/>
    <lineage>
        <taxon>Eukaryota</taxon>
        <taxon>Fungi</taxon>
        <taxon>Fungi incertae sedis</taxon>
        <taxon>Mucoromycota</taxon>
        <taxon>Glomeromycotina</taxon>
        <taxon>Glomeromycetes</taxon>
        <taxon>Archaeosporales</taxon>
        <taxon>Ambisporaceae</taxon>
        <taxon>Ambispora</taxon>
    </lineage>
</organism>
<dbReference type="PANTHER" id="PTHR36986">
    <property type="entry name" value="UPF0643 PROTEIN PB2B2.08"/>
    <property type="match status" value="1"/>
</dbReference>
<dbReference type="AlphaFoldDB" id="A0A9N9FIS4"/>
<dbReference type="PANTHER" id="PTHR36986:SF1">
    <property type="entry name" value="UPF0643 PROTEIN PB2B2.08"/>
    <property type="match status" value="1"/>
</dbReference>
<comment type="caution">
    <text evidence="1">The sequence shown here is derived from an EMBL/GenBank/DDBJ whole genome shotgun (WGS) entry which is preliminary data.</text>
</comment>
<evidence type="ECO:0000313" key="2">
    <source>
        <dbReference type="Proteomes" id="UP000789831"/>
    </source>
</evidence>